<name>A0ABX1CUB8_9FLAO</name>
<accession>A0ABX1CUB8</accession>
<proteinExistence type="predicted"/>
<keyword evidence="1" id="KW-1133">Transmembrane helix</keyword>
<keyword evidence="1" id="KW-0472">Membrane</keyword>
<dbReference type="EMBL" id="JAAVJR010000001">
    <property type="protein sequence ID" value="NJW51891.1"/>
    <property type="molecule type" value="Genomic_DNA"/>
</dbReference>
<evidence type="ECO:0000256" key="1">
    <source>
        <dbReference type="SAM" id="Phobius"/>
    </source>
</evidence>
<protein>
    <submittedName>
        <fullName evidence="2">Uncharacterized protein</fullName>
    </submittedName>
</protein>
<organism evidence="2 3">
    <name type="scientific">Salinimicrobium oceani</name>
    <dbReference type="NCBI Taxonomy" id="2722702"/>
    <lineage>
        <taxon>Bacteria</taxon>
        <taxon>Pseudomonadati</taxon>
        <taxon>Bacteroidota</taxon>
        <taxon>Flavobacteriia</taxon>
        <taxon>Flavobacteriales</taxon>
        <taxon>Flavobacteriaceae</taxon>
        <taxon>Salinimicrobium</taxon>
    </lineage>
</organism>
<sequence>MKQINPFFLIGTLGMLFSSMLHIILAAFTSEEVAASALWIMYPIFAGFLIAGTVVMMKRKSSFPN</sequence>
<gene>
    <name evidence="2" type="ORF">HC175_03065</name>
</gene>
<feature type="transmembrane region" description="Helical" evidence="1">
    <location>
        <begin position="34"/>
        <end position="57"/>
    </location>
</feature>
<evidence type="ECO:0000313" key="3">
    <source>
        <dbReference type="Proteomes" id="UP000703674"/>
    </source>
</evidence>
<keyword evidence="1" id="KW-0812">Transmembrane</keyword>
<dbReference type="Proteomes" id="UP000703674">
    <property type="component" value="Unassembled WGS sequence"/>
</dbReference>
<evidence type="ECO:0000313" key="2">
    <source>
        <dbReference type="EMBL" id="NJW51891.1"/>
    </source>
</evidence>
<feature type="transmembrane region" description="Helical" evidence="1">
    <location>
        <begin position="7"/>
        <end position="28"/>
    </location>
</feature>
<comment type="caution">
    <text evidence="2">The sequence shown here is derived from an EMBL/GenBank/DDBJ whole genome shotgun (WGS) entry which is preliminary data.</text>
</comment>
<reference evidence="2 3" key="1">
    <citation type="submission" date="2020-03" db="EMBL/GenBank/DDBJ databases">
        <title>Salinimicrobium sp. nov, isolated from SCS.</title>
        <authorList>
            <person name="Cao W.R."/>
        </authorList>
    </citation>
    <scope>NUCLEOTIDE SEQUENCE [LARGE SCALE GENOMIC DNA]</scope>
    <source>
        <strain evidence="3">J15B91</strain>
    </source>
</reference>
<dbReference type="RefSeq" id="WP_168137021.1">
    <property type="nucleotide sequence ID" value="NZ_JAAVJR010000001.1"/>
</dbReference>
<keyword evidence="3" id="KW-1185">Reference proteome</keyword>